<dbReference type="InterPro" id="IPR010982">
    <property type="entry name" value="Lambda_DNA-bd_dom_sf"/>
</dbReference>
<evidence type="ECO:0000259" key="1">
    <source>
        <dbReference type="PROSITE" id="PS50943"/>
    </source>
</evidence>
<dbReference type="Pfam" id="PF13560">
    <property type="entry name" value="HTH_31"/>
    <property type="match status" value="1"/>
</dbReference>
<dbReference type="Proteomes" id="UP001220022">
    <property type="component" value="Unassembled WGS sequence"/>
</dbReference>
<dbReference type="InterPro" id="IPR043917">
    <property type="entry name" value="DUF5753"/>
</dbReference>
<gene>
    <name evidence="2" type="ORF">P2L57_01460</name>
</gene>
<dbReference type="InterPro" id="IPR001387">
    <property type="entry name" value="Cro/C1-type_HTH"/>
</dbReference>
<dbReference type="SUPFAM" id="SSF47413">
    <property type="entry name" value="lambda repressor-like DNA-binding domains"/>
    <property type="match status" value="1"/>
</dbReference>
<feature type="domain" description="HTH cro/C1-type" evidence="1">
    <location>
        <begin position="21"/>
        <end position="77"/>
    </location>
</feature>
<name>A0ABT5YS67_9ACTN</name>
<dbReference type="Pfam" id="PF19054">
    <property type="entry name" value="DUF5753"/>
    <property type="match status" value="1"/>
</dbReference>
<evidence type="ECO:0000313" key="3">
    <source>
        <dbReference type="Proteomes" id="UP001220022"/>
    </source>
</evidence>
<comment type="caution">
    <text evidence="2">The sequence shown here is derived from an EMBL/GenBank/DDBJ whole genome shotgun (WGS) entry which is preliminary data.</text>
</comment>
<reference evidence="2 3" key="1">
    <citation type="submission" date="2023-03" db="EMBL/GenBank/DDBJ databases">
        <title>Draft genome sequence of type strain Streptomyces ferralitis JCM 14344.</title>
        <authorList>
            <person name="Klaysubun C."/>
            <person name="Duangmal K."/>
        </authorList>
    </citation>
    <scope>NUCLEOTIDE SEQUENCE [LARGE SCALE GENOMIC DNA]</scope>
    <source>
        <strain evidence="2 3">JCM 14344</strain>
    </source>
</reference>
<protein>
    <submittedName>
        <fullName evidence="2">Helix-turn-helix transcriptional regulator</fullName>
    </submittedName>
</protein>
<proteinExistence type="predicted"/>
<accession>A0ABT5YS67</accession>
<dbReference type="Gene3D" id="1.10.260.40">
    <property type="entry name" value="lambda repressor-like DNA-binding domains"/>
    <property type="match status" value="1"/>
</dbReference>
<dbReference type="RefSeq" id="WP_275806843.1">
    <property type="nucleotide sequence ID" value="NZ_BAAANM010000005.1"/>
</dbReference>
<sequence>MAAPKELDPTVSLAALLGKKVRKHRERLGWTQREVGNRLNYSHNRIAQVELGTDPPTWDMCVALDAALGAGGELTELWEHMVRERAREEFPDWVQKYVLLEAKATKIYRYSPQIVPGLLQTEAYARAALRKGLPRASQEEIEEKVAARMSRQQLLGKTPPPLLWAVLDEAVIRRPVGGPHTMHDQLARIVDAAQAPDVTVQVMPFDRGEYAIMGGSLTLLSFADGPDVAYLEGIGPGILVEQPDQVTEHSLTYDLAQVQALPPDDSLALIKTAMEECYACTRHDPT</sequence>
<organism evidence="2 3">
    <name type="scientific">Streptantibioticus ferralitis</name>
    <dbReference type="NCBI Taxonomy" id="236510"/>
    <lineage>
        <taxon>Bacteria</taxon>
        <taxon>Bacillati</taxon>
        <taxon>Actinomycetota</taxon>
        <taxon>Actinomycetes</taxon>
        <taxon>Kitasatosporales</taxon>
        <taxon>Streptomycetaceae</taxon>
        <taxon>Streptantibioticus</taxon>
    </lineage>
</organism>
<keyword evidence="3" id="KW-1185">Reference proteome</keyword>
<dbReference type="CDD" id="cd00093">
    <property type="entry name" value="HTH_XRE"/>
    <property type="match status" value="1"/>
</dbReference>
<dbReference type="PROSITE" id="PS50943">
    <property type="entry name" value="HTH_CROC1"/>
    <property type="match status" value="1"/>
</dbReference>
<dbReference type="EMBL" id="JARHTQ010000001">
    <property type="protein sequence ID" value="MDF2254441.1"/>
    <property type="molecule type" value="Genomic_DNA"/>
</dbReference>
<dbReference type="SMART" id="SM00530">
    <property type="entry name" value="HTH_XRE"/>
    <property type="match status" value="1"/>
</dbReference>
<evidence type="ECO:0000313" key="2">
    <source>
        <dbReference type="EMBL" id="MDF2254441.1"/>
    </source>
</evidence>